<accession>A0A0K3AUK1</accession>
<name>A0A0K3AUK1_BABMR</name>
<sequence>MEGDKYTKLKTALLKLPRNELMTLLEVTYKAMKNKYGLESNTANHRSYTNHSPGNPNIEASINLNFGSVANSNEKNIGNKNVINTGVMLNTKAIPMSKSNPTTHGHVDIVGSTNLNSNPINTKNFIVDKGFDCGSKLVDKIPMDPKKMANMQPLVPQNRTILKRKVVPTYSQTNLVQPLPAAAASFAPQKKL</sequence>
<dbReference type="RefSeq" id="XP_012649282.1">
    <property type="nucleotide sequence ID" value="XM_012793828.1"/>
</dbReference>
<dbReference type="KEGG" id="bmic:BMR1_03g03355"/>
<evidence type="ECO:0000313" key="1">
    <source>
        <dbReference type="EMBL" id="CTQ41271.1"/>
    </source>
</evidence>
<keyword evidence="2" id="KW-1185">Reference proteome</keyword>
<reference evidence="1 2" key="1">
    <citation type="journal article" date="2012" name="Nucleic Acids Res.">
        <title>Sequencing of the smallest Apicomplexan genome from the human pathogen Babesia microti.</title>
        <authorList>
            <person name="Cornillot E."/>
            <person name="Hadj-Kaddour K."/>
            <person name="Dassouli A."/>
            <person name="Noel B."/>
            <person name="Ranwez V."/>
            <person name="Vacherie B."/>
            <person name="Augagneur Y."/>
            <person name="Bres V."/>
            <person name="Duclos A."/>
            <person name="Randazzo S."/>
            <person name="Carcy B."/>
            <person name="Debierre-Grockiego F."/>
            <person name="Delbecq S."/>
            <person name="Moubri-Menage K."/>
            <person name="Shams-Eldin H."/>
            <person name="Usmani-Brown S."/>
            <person name="Bringaud F."/>
            <person name="Wincker P."/>
            <person name="Vivares C.P."/>
            <person name="Schwarz R.T."/>
            <person name="Schetters T.P."/>
            <person name="Krause P.J."/>
            <person name="Gorenflot A."/>
            <person name="Berry V."/>
            <person name="Barbe V."/>
            <person name="Ben Mamoun C."/>
        </authorList>
    </citation>
    <scope>NUCLEOTIDE SEQUENCE [LARGE SCALE GENOMIC DNA]</scope>
    <source>
        <strain evidence="1 2">RI</strain>
    </source>
</reference>
<organism evidence="1 2">
    <name type="scientific">Babesia microti (strain RI)</name>
    <dbReference type="NCBI Taxonomy" id="1133968"/>
    <lineage>
        <taxon>Eukaryota</taxon>
        <taxon>Sar</taxon>
        <taxon>Alveolata</taxon>
        <taxon>Apicomplexa</taxon>
        <taxon>Aconoidasida</taxon>
        <taxon>Piroplasmida</taxon>
        <taxon>Babesiidae</taxon>
        <taxon>Babesia</taxon>
    </lineage>
</organism>
<evidence type="ECO:0000313" key="2">
    <source>
        <dbReference type="Proteomes" id="UP000002899"/>
    </source>
</evidence>
<dbReference type="GeneID" id="24425317"/>
<gene>
    <name evidence="1" type="ORF">BMR1_03g03355</name>
</gene>
<dbReference type="VEuPathDB" id="PiroplasmaDB:BMR1_03g03355"/>
<reference evidence="1 2" key="3">
    <citation type="journal article" date="2016" name="Sci. Rep.">
        <title>Genome-wide diversity and gene expression profiling of Babesia microti isolates identify polymorphic genes that mediate host-pathogen interactions.</title>
        <authorList>
            <person name="Silva J.C."/>
            <person name="Cornillot E."/>
            <person name="McCracken C."/>
            <person name="Usmani-Brown S."/>
            <person name="Dwivedi A."/>
            <person name="Ifeonu O.O."/>
            <person name="Crabtree J."/>
            <person name="Gotia H.T."/>
            <person name="Virji A.Z."/>
            <person name="Reynes C."/>
            <person name="Colinge J."/>
            <person name="Kumar V."/>
            <person name="Lawres L."/>
            <person name="Pazzi J.E."/>
            <person name="Pablo J.V."/>
            <person name="Hung C."/>
            <person name="Brancato J."/>
            <person name="Kumari P."/>
            <person name="Orvis J."/>
            <person name="Tretina K."/>
            <person name="Chibucos M."/>
            <person name="Ott S."/>
            <person name="Sadzewicz L."/>
            <person name="Sengamalay N."/>
            <person name="Shetty A.C."/>
            <person name="Su Q."/>
            <person name="Tallon L."/>
            <person name="Fraser C.M."/>
            <person name="Frutos R."/>
            <person name="Molina D.M."/>
            <person name="Krause P.J."/>
            <person name="Ben Mamoun C."/>
        </authorList>
    </citation>
    <scope>NUCLEOTIDE SEQUENCE [LARGE SCALE GENOMIC DNA]</scope>
    <source>
        <strain evidence="1 2">RI</strain>
    </source>
</reference>
<dbReference type="AlphaFoldDB" id="A0A0K3AUK1"/>
<dbReference type="Proteomes" id="UP000002899">
    <property type="component" value="Chromosome III"/>
</dbReference>
<protein>
    <submittedName>
        <fullName evidence="1">Uncharacterized protein</fullName>
    </submittedName>
</protein>
<reference evidence="1 2" key="2">
    <citation type="journal article" date="2013" name="PLoS ONE">
        <title>Whole genome mapping and re-organization of the nuclear and mitochondrial genomes of Babesia microti isolates.</title>
        <authorList>
            <person name="Cornillot E."/>
            <person name="Dassouli A."/>
            <person name="Garg A."/>
            <person name="Pachikara N."/>
            <person name="Randazzo S."/>
            <person name="Depoix D."/>
            <person name="Carcy B."/>
            <person name="Delbecq S."/>
            <person name="Frutos R."/>
            <person name="Silva J.C."/>
            <person name="Sutton R."/>
            <person name="Krause P.J."/>
            <person name="Mamoun C.B."/>
        </authorList>
    </citation>
    <scope>NUCLEOTIDE SEQUENCE [LARGE SCALE GENOMIC DNA]</scope>
    <source>
        <strain evidence="1 2">RI</strain>
    </source>
</reference>
<proteinExistence type="predicted"/>
<dbReference type="EMBL" id="LN871598">
    <property type="protein sequence ID" value="CTQ41271.1"/>
    <property type="molecule type" value="Genomic_DNA"/>
</dbReference>